<proteinExistence type="predicted"/>
<dbReference type="EMBL" id="BK015125">
    <property type="protein sequence ID" value="DAD91975.1"/>
    <property type="molecule type" value="Genomic_DNA"/>
</dbReference>
<evidence type="ECO:0000256" key="1">
    <source>
        <dbReference type="SAM" id="MobiDB-lite"/>
    </source>
</evidence>
<accession>A0A8S5NC70</accession>
<evidence type="ECO:0000313" key="2">
    <source>
        <dbReference type="EMBL" id="DAD91975.1"/>
    </source>
</evidence>
<feature type="region of interest" description="Disordered" evidence="1">
    <location>
        <begin position="1"/>
        <end position="36"/>
    </location>
</feature>
<protein>
    <submittedName>
        <fullName evidence="2">Uncharacterized protein</fullName>
    </submittedName>
</protein>
<sequence>MCGGAPPNTPNTPLEGISRGYQEGRQAPAVLLSPGA</sequence>
<reference evidence="2" key="1">
    <citation type="journal article" date="2021" name="Proc. Natl. Acad. Sci. U.S.A.">
        <title>A Catalog of Tens of Thousands of Viruses from Human Metagenomes Reveals Hidden Associations with Chronic Diseases.</title>
        <authorList>
            <person name="Tisza M.J."/>
            <person name="Buck C.B."/>
        </authorList>
    </citation>
    <scope>NUCLEOTIDE SEQUENCE</scope>
    <source>
        <strain evidence="2">Ctdoa10</strain>
    </source>
</reference>
<organism evidence="2">
    <name type="scientific">Siphoviridae sp. ctdoa10</name>
    <dbReference type="NCBI Taxonomy" id="2826400"/>
    <lineage>
        <taxon>Viruses</taxon>
        <taxon>Duplodnaviria</taxon>
        <taxon>Heunggongvirae</taxon>
        <taxon>Uroviricota</taxon>
        <taxon>Caudoviricetes</taxon>
    </lineage>
</organism>
<name>A0A8S5NC70_9CAUD</name>